<dbReference type="Gene3D" id="3.10.490.10">
    <property type="entry name" value="Gamma-glutamyl cyclotransferase-like"/>
    <property type="match status" value="1"/>
</dbReference>
<keyword evidence="2" id="KW-1185">Reference proteome</keyword>
<organism evidence="1 2">
    <name type="scientific">Kineosporia corallincola</name>
    <dbReference type="NCBI Taxonomy" id="2835133"/>
    <lineage>
        <taxon>Bacteria</taxon>
        <taxon>Bacillati</taxon>
        <taxon>Actinomycetota</taxon>
        <taxon>Actinomycetes</taxon>
        <taxon>Kineosporiales</taxon>
        <taxon>Kineosporiaceae</taxon>
        <taxon>Kineosporia</taxon>
    </lineage>
</organism>
<gene>
    <name evidence="1" type="ORF">KIH74_11355</name>
</gene>
<reference evidence="1 2" key="1">
    <citation type="submission" date="2021-05" db="EMBL/GenBank/DDBJ databases">
        <title>Kineosporia and Streptomyces sp. nov. two new marine actinobacteria isolated from Coral.</title>
        <authorList>
            <person name="Buangrab K."/>
            <person name="Sutthacheep M."/>
            <person name="Yeemin T."/>
            <person name="Harunari E."/>
            <person name="Igarashi Y."/>
            <person name="Kanchanasin P."/>
            <person name="Tanasupawat S."/>
            <person name="Phongsopitanun W."/>
        </authorList>
    </citation>
    <scope>NUCLEOTIDE SEQUENCE [LARGE SCALE GENOMIC DNA]</scope>
    <source>
        <strain evidence="1 2">J2-2</strain>
    </source>
</reference>
<comment type="caution">
    <text evidence="1">The sequence shown here is derived from an EMBL/GenBank/DDBJ whole genome shotgun (WGS) entry which is preliminary data.</text>
</comment>
<name>A0ABS5TEP2_9ACTN</name>
<accession>A0ABS5TEP2</accession>
<evidence type="ECO:0008006" key="3">
    <source>
        <dbReference type="Google" id="ProtNLM"/>
    </source>
</evidence>
<evidence type="ECO:0000313" key="1">
    <source>
        <dbReference type="EMBL" id="MBT0769521.1"/>
    </source>
</evidence>
<proteinExistence type="predicted"/>
<dbReference type="RefSeq" id="WP_214155822.1">
    <property type="nucleotide sequence ID" value="NZ_JAHBAY010000004.1"/>
</dbReference>
<protein>
    <recommendedName>
        <fullName evidence="3">Histone deacetylase</fullName>
    </recommendedName>
</protein>
<evidence type="ECO:0000313" key="2">
    <source>
        <dbReference type="Proteomes" id="UP001197247"/>
    </source>
</evidence>
<dbReference type="EMBL" id="JAHBAY010000004">
    <property type="protein sequence ID" value="MBT0769521.1"/>
    <property type="molecule type" value="Genomic_DNA"/>
</dbReference>
<dbReference type="Proteomes" id="UP001197247">
    <property type="component" value="Unassembled WGS sequence"/>
</dbReference>
<sequence>MLAAPGCRDPSPPRATTAVEVPGGIFFATRSLVWGGGRAFYDPLLPGTAAMRAYLITAGQFADVAAQEMYGRPGADLDLTEVLSTGRMSLGDGRYQTLLRLPDGPDGRPVLTFTCPWRAGDLPPVPPSPAYLAHLARGLADSHGWPGERIAAYLRCADPTRP</sequence>